<name>A0A4C1SCV2_EUMVA</name>
<organism evidence="2 3">
    <name type="scientific">Eumeta variegata</name>
    <name type="common">Bagworm moth</name>
    <name type="synonym">Eumeta japonica</name>
    <dbReference type="NCBI Taxonomy" id="151549"/>
    <lineage>
        <taxon>Eukaryota</taxon>
        <taxon>Metazoa</taxon>
        <taxon>Ecdysozoa</taxon>
        <taxon>Arthropoda</taxon>
        <taxon>Hexapoda</taxon>
        <taxon>Insecta</taxon>
        <taxon>Pterygota</taxon>
        <taxon>Neoptera</taxon>
        <taxon>Endopterygota</taxon>
        <taxon>Lepidoptera</taxon>
        <taxon>Glossata</taxon>
        <taxon>Ditrysia</taxon>
        <taxon>Tineoidea</taxon>
        <taxon>Psychidae</taxon>
        <taxon>Oiketicinae</taxon>
        <taxon>Eumeta</taxon>
    </lineage>
</organism>
<feature type="region of interest" description="Disordered" evidence="1">
    <location>
        <begin position="38"/>
        <end position="82"/>
    </location>
</feature>
<evidence type="ECO:0000313" key="3">
    <source>
        <dbReference type="Proteomes" id="UP000299102"/>
    </source>
</evidence>
<sequence>MEFQHAGANGRYTAAANCETLLTPAYCNRRARRELANRNATLQHRSLRSPSPRVADGGRLRQKQPYPPRELNSYSSVGGDATGMRATNNVQFTLEGAPTTAAASTRVCG</sequence>
<keyword evidence="3" id="KW-1185">Reference proteome</keyword>
<dbReference type="EMBL" id="BGZK01000003">
    <property type="protein sequence ID" value="GBO99675.1"/>
    <property type="molecule type" value="Genomic_DNA"/>
</dbReference>
<accession>A0A4C1SCV2</accession>
<comment type="caution">
    <text evidence="2">The sequence shown here is derived from an EMBL/GenBank/DDBJ whole genome shotgun (WGS) entry which is preliminary data.</text>
</comment>
<protein>
    <submittedName>
        <fullName evidence="2">Uncharacterized protein</fullName>
    </submittedName>
</protein>
<dbReference type="AlphaFoldDB" id="A0A4C1SCV2"/>
<gene>
    <name evidence="2" type="ORF">EVAR_781_1</name>
</gene>
<proteinExistence type="predicted"/>
<evidence type="ECO:0000256" key="1">
    <source>
        <dbReference type="SAM" id="MobiDB-lite"/>
    </source>
</evidence>
<reference evidence="2 3" key="1">
    <citation type="journal article" date="2019" name="Commun. Biol.">
        <title>The bagworm genome reveals a unique fibroin gene that provides high tensile strength.</title>
        <authorList>
            <person name="Kono N."/>
            <person name="Nakamura H."/>
            <person name="Ohtoshi R."/>
            <person name="Tomita M."/>
            <person name="Numata K."/>
            <person name="Arakawa K."/>
        </authorList>
    </citation>
    <scope>NUCLEOTIDE SEQUENCE [LARGE SCALE GENOMIC DNA]</scope>
</reference>
<dbReference type="Proteomes" id="UP000299102">
    <property type="component" value="Unassembled WGS sequence"/>
</dbReference>
<evidence type="ECO:0000313" key="2">
    <source>
        <dbReference type="EMBL" id="GBO99675.1"/>
    </source>
</evidence>